<evidence type="ECO:0000313" key="2">
    <source>
        <dbReference type="EMBL" id="KAL0920193.1"/>
    </source>
</evidence>
<reference evidence="2 3" key="1">
    <citation type="journal article" date="2024" name="Plant Biotechnol. J.">
        <title>Dendrobium thyrsiflorum genome and its molecular insights into genes involved in important horticultural traits.</title>
        <authorList>
            <person name="Chen B."/>
            <person name="Wang J.Y."/>
            <person name="Zheng P.J."/>
            <person name="Li K.L."/>
            <person name="Liang Y.M."/>
            <person name="Chen X.F."/>
            <person name="Zhang C."/>
            <person name="Zhao X."/>
            <person name="He X."/>
            <person name="Zhang G.Q."/>
            <person name="Liu Z.J."/>
            <person name="Xu Q."/>
        </authorList>
    </citation>
    <scope>NUCLEOTIDE SEQUENCE [LARGE SCALE GENOMIC DNA]</scope>
    <source>
        <strain evidence="2">GZMU011</strain>
    </source>
</reference>
<dbReference type="AlphaFoldDB" id="A0ABD0V5H2"/>
<proteinExistence type="predicted"/>
<comment type="caution">
    <text evidence="2">The sequence shown here is derived from an EMBL/GenBank/DDBJ whole genome shotgun (WGS) entry which is preliminary data.</text>
</comment>
<gene>
    <name evidence="2" type="ORF">M5K25_009313</name>
</gene>
<name>A0ABD0V5H2_DENTH</name>
<feature type="region of interest" description="Disordered" evidence="1">
    <location>
        <begin position="119"/>
        <end position="149"/>
    </location>
</feature>
<dbReference type="PANTHER" id="PTHR37610">
    <property type="entry name" value="CCHC-TYPE DOMAIN-CONTAINING PROTEIN"/>
    <property type="match status" value="1"/>
</dbReference>
<feature type="compositionally biased region" description="Polar residues" evidence="1">
    <location>
        <begin position="130"/>
        <end position="149"/>
    </location>
</feature>
<dbReference type="EMBL" id="JANQDX010000008">
    <property type="protein sequence ID" value="KAL0920193.1"/>
    <property type="molecule type" value="Genomic_DNA"/>
</dbReference>
<evidence type="ECO:0000313" key="3">
    <source>
        <dbReference type="Proteomes" id="UP001552299"/>
    </source>
</evidence>
<accession>A0ABD0V5H2</accession>
<protein>
    <submittedName>
        <fullName evidence="2">Uncharacterized protein</fullName>
    </submittedName>
</protein>
<evidence type="ECO:0000256" key="1">
    <source>
        <dbReference type="SAM" id="MobiDB-lite"/>
    </source>
</evidence>
<keyword evidence="3" id="KW-1185">Reference proteome</keyword>
<sequence length="606" mass="68431">MRIRRLTAQAPETKALTLTHTRVGLLACEVEINAGAWTYLKGKGKMNHLLGIGPKEGNPNFLAWDEANSMIMSWLWNSMTPDISDTFMSLYTVKDMWDPASYCKKSRHTKETYWKYEKPPSKKWNHRSGQKGTLQANTTTSQPDSKTQSSFRELNKEAIDELQQLLVSLEKPSTSYSPVFSDKFPISIKLSASRNHLKDILFAIENACSGGSVILRPELGNRKRGRGTIGEQIYLTTPENKLLVHQVHEVFIAIVFVMIVMKSSSHDKMNYRQCLPQDHRNSDFSKLIFELGKASWFSLSWFSIDPSVLYAGVDFCDCSYTRHLGIELSAWGQLFGSSVPCFPVLLTVVYWEQLCWAAVPRTALGELSSLEAFVYPVPASVLVSEQALLEEAFHQGFNLKDLKVFILIKVHKITFKPAHDRLDVPYNVLDDNIGFELIVQDDRQIILDDKLNIGSSRSLLLDVPHNVLDDNIGLELLIQDDRQIVLDNKLNLGSSRSLLLDVQHNVLDNTLCLALIVQDDPPIVLDDQFKLCEQIVQYAQIILYYGIRRYMNRTLRPYTCERCGTTVESTAAQKPLPQYWSLCSTVTLKSECSTAALGLSTAALGH</sequence>
<dbReference type="Proteomes" id="UP001552299">
    <property type="component" value="Unassembled WGS sequence"/>
</dbReference>
<organism evidence="2 3">
    <name type="scientific">Dendrobium thyrsiflorum</name>
    <name type="common">Pinecone-like raceme dendrobium</name>
    <name type="synonym">Orchid</name>
    <dbReference type="NCBI Taxonomy" id="117978"/>
    <lineage>
        <taxon>Eukaryota</taxon>
        <taxon>Viridiplantae</taxon>
        <taxon>Streptophyta</taxon>
        <taxon>Embryophyta</taxon>
        <taxon>Tracheophyta</taxon>
        <taxon>Spermatophyta</taxon>
        <taxon>Magnoliopsida</taxon>
        <taxon>Liliopsida</taxon>
        <taxon>Asparagales</taxon>
        <taxon>Orchidaceae</taxon>
        <taxon>Epidendroideae</taxon>
        <taxon>Malaxideae</taxon>
        <taxon>Dendrobiinae</taxon>
        <taxon>Dendrobium</taxon>
    </lineage>
</organism>
<dbReference type="PANTHER" id="PTHR37610:SF92">
    <property type="entry name" value="RETROTRANSPOSON COPIA-LIKE N-TERMINAL DOMAIN-CONTAINING PROTEIN"/>
    <property type="match status" value="1"/>
</dbReference>